<dbReference type="PANTHER" id="PTHR24031">
    <property type="entry name" value="RNA HELICASE"/>
    <property type="match status" value="1"/>
</dbReference>
<evidence type="ECO:0000259" key="9">
    <source>
        <dbReference type="PROSITE" id="PS51192"/>
    </source>
</evidence>
<dbReference type="Pfam" id="PF00270">
    <property type="entry name" value="DEAD"/>
    <property type="match status" value="1"/>
</dbReference>
<evidence type="ECO:0000256" key="5">
    <source>
        <dbReference type="ARBA" id="ARBA00022884"/>
    </source>
</evidence>
<dbReference type="InterPro" id="IPR014001">
    <property type="entry name" value="Helicase_ATP-bd"/>
</dbReference>
<comment type="catalytic activity">
    <reaction evidence="7">
        <text>ATP + H2O = ADP + phosphate + H(+)</text>
        <dbReference type="Rhea" id="RHEA:13065"/>
        <dbReference type="ChEBI" id="CHEBI:15377"/>
        <dbReference type="ChEBI" id="CHEBI:15378"/>
        <dbReference type="ChEBI" id="CHEBI:30616"/>
        <dbReference type="ChEBI" id="CHEBI:43474"/>
        <dbReference type="ChEBI" id="CHEBI:456216"/>
        <dbReference type="EC" id="3.6.4.13"/>
    </reaction>
</comment>
<dbReference type="InterPro" id="IPR000629">
    <property type="entry name" value="RNA-helicase_DEAD-box_CS"/>
</dbReference>
<evidence type="ECO:0000256" key="8">
    <source>
        <dbReference type="SAM" id="MobiDB-lite"/>
    </source>
</evidence>
<dbReference type="PROSITE" id="PS51192">
    <property type="entry name" value="HELICASE_ATP_BIND_1"/>
    <property type="match status" value="1"/>
</dbReference>
<comment type="domain">
    <text evidence="7">The Q motif is unique to and characteristic of the DEAD box family of RNA helicases and controls ATP binding and hydrolysis.</text>
</comment>
<dbReference type="PROSITE" id="PS51194">
    <property type="entry name" value="HELICASE_CTER"/>
    <property type="match status" value="1"/>
</dbReference>
<keyword evidence="5 7" id="KW-0694">RNA-binding</keyword>
<sequence length="617" mass="67239">MATASGPPFEDISGISETSLEVLKAMGFERATPVQAATIPLLAGNKDVAVDACTGSGKTLAFVIPVVEKLKKLEQRLKAHQVGAIIVSPTRELAKQIYGVAEPFLKRVANATGMLLVGGSDPLVDVAALKRDGANVLVGTPGRISDVMRRCPPGVLDVRRLEVLILDEADRLLDMGFQAQLDAIMAPLPKQRRTGLFSATQTEAVKALARAADQKLGQLIAFLQAHCRQEKAIVYFLTCACVDLHAAVLGRLQGLQGIHVNALHGRMKQAAREFTLASFAALPSGCLLATDVAARGLDIPDVHWVVQVDMPQDPSAFVHRVGRTARLGRSGRALALLLPSETSYVDFLRLRKVPMQQAQSYAVDPSLLAQLRRAAEEDRDIMEKGVKAFVSYVRGYREHHCRFIFRMADLPLGRLATSLGLLRLPAMPEVRKARGSLPHFSQSDVDPASVKFKDKAREKQRQRALKQQQAGRLASSKEPHSAEALQQSQQAAAAEKQQLQAAAAAEENRLPAAKRRMLELRQDHDELRDDYRLLKKVKKGRASEADWDEAMGATTAATQDVKDAAKIGKVGSKAALPAVVFTSKSREAGRARLRQVQVLRKSNARPSSKLRGAKLKR</sequence>
<comment type="caution">
    <text evidence="11">The sequence shown here is derived from an EMBL/GenBank/DDBJ whole genome shotgun (WGS) entry which is preliminary data.</text>
</comment>
<dbReference type="PROSITE" id="PS00039">
    <property type="entry name" value="DEAD_ATP_HELICASE"/>
    <property type="match status" value="1"/>
</dbReference>
<keyword evidence="3 6" id="KW-0347">Helicase</keyword>
<dbReference type="EMBL" id="JALJOV010000112">
    <property type="protein sequence ID" value="KAK9867069.1"/>
    <property type="molecule type" value="Genomic_DNA"/>
</dbReference>
<dbReference type="InterPro" id="IPR001650">
    <property type="entry name" value="Helicase_C-like"/>
</dbReference>
<dbReference type="GO" id="GO:0005524">
    <property type="term" value="F:ATP binding"/>
    <property type="evidence" value="ECO:0007669"/>
    <property type="project" value="UniProtKB-UniRule"/>
</dbReference>
<protein>
    <recommendedName>
        <fullName evidence="7">ATP-dependent RNA helicase</fullName>
        <ecNumber evidence="7">3.6.4.13</ecNumber>
    </recommendedName>
</protein>
<keyword evidence="4 6" id="KW-0067">ATP-binding</keyword>
<name>A0AAW1TDP2_9CHLO</name>
<gene>
    <name evidence="11" type="ORF">WJX84_000018</name>
</gene>
<dbReference type="SMART" id="SM00487">
    <property type="entry name" value="DEXDc"/>
    <property type="match status" value="1"/>
</dbReference>
<dbReference type="AlphaFoldDB" id="A0AAW1TDP2"/>
<dbReference type="CDD" id="cd17960">
    <property type="entry name" value="DEADc_DDX55"/>
    <property type="match status" value="1"/>
</dbReference>
<evidence type="ECO:0000313" key="12">
    <source>
        <dbReference type="Proteomes" id="UP001485043"/>
    </source>
</evidence>
<dbReference type="SUPFAM" id="SSF52540">
    <property type="entry name" value="P-loop containing nucleoside triphosphate hydrolases"/>
    <property type="match status" value="1"/>
</dbReference>
<dbReference type="SMART" id="SM00490">
    <property type="entry name" value="HELICc"/>
    <property type="match status" value="1"/>
</dbReference>
<dbReference type="GO" id="GO:0003723">
    <property type="term" value="F:RNA binding"/>
    <property type="evidence" value="ECO:0007669"/>
    <property type="project" value="UniProtKB-UniRule"/>
</dbReference>
<dbReference type="InterPro" id="IPR011545">
    <property type="entry name" value="DEAD/DEAH_box_helicase_dom"/>
</dbReference>
<dbReference type="GO" id="GO:0003724">
    <property type="term" value="F:RNA helicase activity"/>
    <property type="evidence" value="ECO:0007669"/>
    <property type="project" value="UniProtKB-EC"/>
</dbReference>
<dbReference type="InterPro" id="IPR025313">
    <property type="entry name" value="SPB4-like_CTE"/>
</dbReference>
<reference evidence="11 12" key="1">
    <citation type="journal article" date="2024" name="Nat. Commun.">
        <title>Phylogenomics reveals the evolutionary origins of lichenization in chlorophyte algae.</title>
        <authorList>
            <person name="Puginier C."/>
            <person name="Libourel C."/>
            <person name="Otte J."/>
            <person name="Skaloud P."/>
            <person name="Haon M."/>
            <person name="Grisel S."/>
            <person name="Petersen M."/>
            <person name="Berrin J.G."/>
            <person name="Delaux P.M."/>
            <person name="Dal Grande F."/>
            <person name="Keller J."/>
        </authorList>
    </citation>
    <scope>NUCLEOTIDE SEQUENCE [LARGE SCALE GENOMIC DNA]</scope>
    <source>
        <strain evidence="11 12">SAG 2523</strain>
    </source>
</reference>
<dbReference type="Gene3D" id="3.40.50.300">
    <property type="entry name" value="P-loop containing nucleotide triphosphate hydrolases"/>
    <property type="match status" value="2"/>
</dbReference>
<feature type="compositionally biased region" description="Basic and acidic residues" evidence="8">
    <location>
        <begin position="451"/>
        <end position="461"/>
    </location>
</feature>
<evidence type="ECO:0000256" key="4">
    <source>
        <dbReference type="ARBA" id="ARBA00022840"/>
    </source>
</evidence>
<evidence type="ECO:0000256" key="2">
    <source>
        <dbReference type="ARBA" id="ARBA00022801"/>
    </source>
</evidence>
<feature type="region of interest" description="Disordered" evidence="8">
    <location>
        <begin position="435"/>
        <end position="488"/>
    </location>
</feature>
<proteinExistence type="inferred from homology"/>
<feature type="region of interest" description="Disordered" evidence="8">
    <location>
        <begin position="592"/>
        <end position="617"/>
    </location>
</feature>
<accession>A0AAW1TDP2</accession>
<evidence type="ECO:0000256" key="6">
    <source>
        <dbReference type="RuleBase" id="RU000492"/>
    </source>
</evidence>
<evidence type="ECO:0000259" key="10">
    <source>
        <dbReference type="PROSITE" id="PS51194"/>
    </source>
</evidence>
<keyword evidence="12" id="KW-1185">Reference proteome</keyword>
<dbReference type="CDD" id="cd18787">
    <property type="entry name" value="SF2_C_DEAD"/>
    <property type="match status" value="1"/>
</dbReference>
<dbReference type="GO" id="GO:0016787">
    <property type="term" value="F:hydrolase activity"/>
    <property type="evidence" value="ECO:0007669"/>
    <property type="project" value="UniProtKB-KW"/>
</dbReference>
<feature type="domain" description="Helicase ATP-binding" evidence="9">
    <location>
        <begin position="39"/>
        <end position="219"/>
    </location>
</feature>
<keyword evidence="1 6" id="KW-0547">Nucleotide-binding</keyword>
<organism evidence="11 12">
    <name type="scientific">Apatococcus fuscideae</name>
    <dbReference type="NCBI Taxonomy" id="2026836"/>
    <lineage>
        <taxon>Eukaryota</taxon>
        <taxon>Viridiplantae</taxon>
        <taxon>Chlorophyta</taxon>
        <taxon>core chlorophytes</taxon>
        <taxon>Trebouxiophyceae</taxon>
        <taxon>Chlorellales</taxon>
        <taxon>Chlorellaceae</taxon>
        <taxon>Apatococcus</taxon>
    </lineage>
</organism>
<evidence type="ECO:0000313" key="11">
    <source>
        <dbReference type="EMBL" id="KAK9867069.1"/>
    </source>
</evidence>
<dbReference type="SMART" id="SM01178">
    <property type="entry name" value="DUF4217"/>
    <property type="match status" value="1"/>
</dbReference>
<dbReference type="EC" id="3.6.4.13" evidence="7"/>
<dbReference type="Proteomes" id="UP001485043">
    <property type="component" value="Unassembled WGS sequence"/>
</dbReference>
<feature type="domain" description="Helicase C-terminal" evidence="10">
    <location>
        <begin position="215"/>
        <end position="375"/>
    </location>
</feature>
<dbReference type="Pfam" id="PF00271">
    <property type="entry name" value="Helicase_C"/>
    <property type="match status" value="1"/>
</dbReference>
<dbReference type="InterPro" id="IPR027417">
    <property type="entry name" value="P-loop_NTPase"/>
</dbReference>
<evidence type="ECO:0000256" key="7">
    <source>
        <dbReference type="RuleBase" id="RU365068"/>
    </source>
</evidence>
<feature type="compositionally biased region" description="Low complexity" evidence="8">
    <location>
        <begin position="465"/>
        <end position="474"/>
    </location>
</feature>
<keyword evidence="2 6" id="KW-0378">Hydrolase</keyword>
<evidence type="ECO:0000256" key="3">
    <source>
        <dbReference type="ARBA" id="ARBA00022806"/>
    </source>
</evidence>
<comment type="function">
    <text evidence="7">RNA helicase.</text>
</comment>
<comment type="similarity">
    <text evidence="6">Belongs to the DEAD box helicase family.</text>
</comment>
<evidence type="ECO:0000256" key="1">
    <source>
        <dbReference type="ARBA" id="ARBA00022741"/>
    </source>
</evidence>
<dbReference type="Pfam" id="PF13959">
    <property type="entry name" value="CTE_SPB4"/>
    <property type="match status" value="1"/>
</dbReference>